<accession>A0AAV7NUG7</accession>
<feature type="region of interest" description="Disordered" evidence="1">
    <location>
        <begin position="1"/>
        <end position="22"/>
    </location>
</feature>
<reference evidence="2" key="1">
    <citation type="journal article" date="2022" name="bioRxiv">
        <title>Sequencing and chromosome-scale assembly of the giantPleurodeles waltlgenome.</title>
        <authorList>
            <person name="Brown T."/>
            <person name="Elewa A."/>
            <person name="Iarovenko S."/>
            <person name="Subramanian E."/>
            <person name="Araus A.J."/>
            <person name="Petzold A."/>
            <person name="Susuki M."/>
            <person name="Suzuki K.-i.T."/>
            <person name="Hayashi T."/>
            <person name="Toyoda A."/>
            <person name="Oliveira C."/>
            <person name="Osipova E."/>
            <person name="Leigh N.D."/>
            <person name="Simon A."/>
            <person name="Yun M.H."/>
        </authorList>
    </citation>
    <scope>NUCLEOTIDE SEQUENCE</scope>
    <source>
        <strain evidence="2">20211129_DDA</strain>
        <tissue evidence="2">Liver</tissue>
    </source>
</reference>
<sequence>MARLHDFSPRGHTNPCSSIQASHSGPAWQFLRSPQFSAPAAHQSGPQKKLSGRAIPPQLLCLQDLYRWQSQAGQHFLYRGTAMLQGHNSSEVCQQSHGLPERTCFAHLSITTLSGHRQCRAQLSQLG</sequence>
<gene>
    <name evidence="2" type="ORF">NDU88_005140</name>
</gene>
<evidence type="ECO:0000313" key="3">
    <source>
        <dbReference type="Proteomes" id="UP001066276"/>
    </source>
</evidence>
<organism evidence="2 3">
    <name type="scientific">Pleurodeles waltl</name>
    <name type="common">Iberian ribbed newt</name>
    <dbReference type="NCBI Taxonomy" id="8319"/>
    <lineage>
        <taxon>Eukaryota</taxon>
        <taxon>Metazoa</taxon>
        <taxon>Chordata</taxon>
        <taxon>Craniata</taxon>
        <taxon>Vertebrata</taxon>
        <taxon>Euteleostomi</taxon>
        <taxon>Amphibia</taxon>
        <taxon>Batrachia</taxon>
        <taxon>Caudata</taxon>
        <taxon>Salamandroidea</taxon>
        <taxon>Salamandridae</taxon>
        <taxon>Pleurodelinae</taxon>
        <taxon>Pleurodeles</taxon>
    </lineage>
</organism>
<dbReference type="EMBL" id="JANPWB010000012">
    <property type="protein sequence ID" value="KAJ1116938.1"/>
    <property type="molecule type" value="Genomic_DNA"/>
</dbReference>
<evidence type="ECO:0000313" key="2">
    <source>
        <dbReference type="EMBL" id="KAJ1116938.1"/>
    </source>
</evidence>
<proteinExistence type="predicted"/>
<dbReference type="Proteomes" id="UP001066276">
    <property type="component" value="Chromosome 8"/>
</dbReference>
<protein>
    <submittedName>
        <fullName evidence="2">Uncharacterized protein</fullName>
    </submittedName>
</protein>
<comment type="caution">
    <text evidence="2">The sequence shown here is derived from an EMBL/GenBank/DDBJ whole genome shotgun (WGS) entry which is preliminary data.</text>
</comment>
<name>A0AAV7NUG7_PLEWA</name>
<dbReference type="AlphaFoldDB" id="A0AAV7NUG7"/>
<keyword evidence="3" id="KW-1185">Reference proteome</keyword>
<evidence type="ECO:0000256" key="1">
    <source>
        <dbReference type="SAM" id="MobiDB-lite"/>
    </source>
</evidence>